<organism evidence="2">
    <name type="scientific">Arsenophonus nasoniae</name>
    <name type="common">son-killer infecting Nasonia vitripennis</name>
    <dbReference type="NCBI Taxonomy" id="638"/>
    <lineage>
        <taxon>Bacteria</taxon>
        <taxon>Pseudomonadati</taxon>
        <taxon>Pseudomonadota</taxon>
        <taxon>Gammaproteobacteria</taxon>
        <taxon>Enterobacterales</taxon>
        <taxon>Morganellaceae</taxon>
        <taxon>Arsenophonus</taxon>
    </lineage>
</organism>
<dbReference type="AlphaFoldDB" id="D2TZB5"/>
<gene>
    <name evidence="2" type="ORF">ARN_15240</name>
</gene>
<evidence type="ECO:0000256" key="1">
    <source>
        <dbReference type="SAM" id="Phobius"/>
    </source>
</evidence>
<evidence type="ECO:0000313" key="2">
    <source>
        <dbReference type="EMBL" id="CBA72944.1"/>
    </source>
</evidence>
<proteinExistence type="predicted"/>
<keyword evidence="1" id="KW-0812">Transmembrane</keyword>
<accession>D2TZB5</accession>
<name>D2TZB5_9GAMM</name>
<keyword evidence="1" id="KW-1133">Transmembrane helix</keyword>
<feature type="transmembrane region" description="Helical" evidence="1">
    <location>
        <begin position="6"/>
        <end position="25"/>
    </location>
</feature>
<reference evidence="2" key="1">
    <citation type="journal article" date="2010" name="Insect Mol. Biol.">
        <title>The draft genome sequence of Arsenophonus nasoniae, son-killer bacterium of Nasonia vitripennis, reveals genes associated with virulence and symbiosis.</title>
        <authorList>
            <person name="Wilkes T."/>
            <person name="Darby A.C."/>
            <person name="Choi J."/>
            <person name="Colborne J.K."/>
            <person name="Werren J.H."/>
            <person name="Hurst G.D.D."/>
        </authorList>
    </citation>
    <scope>NUCLEOTIDE SEQUENCE</scope>
</reference>
<protein>
    <submittedName>
        <fullName evidence="2">Uncharacterized protein</fullName>
    </submittedName>
</protein>
<sequence>MESIGYFYTVIIIRNYFLNFVPFFFNENNLYCKSKLSYVFSSCFWQLKNYLLLYYQYQKFISAKKIDELSKALRII</sequence>
<keyword evidence="1" id="KW-0472">Membrane</keyword>
<dbReference type="EMBL" id="FN545191">
    <property type="protein sequence ID" value="CBA72944.1"/>
    <property type="molecule type" value="Genomic_DNA"/>
</dbReference>